<protein>
    <recommendedName>
        <fullName evidence="3">Ribosomal protein L7/L12 C-terminal domain-containing protein</fullName>
    </recommendedName>
</protein>
<dbReference type="EMBL" id="BSKO01000001">
    <property type="protein sequence ID" value="GLO65285.1"/>
    <property type="molecule type" value="Genomic_DNA"/>
</dbReference>
<accession>A0ABQ5TFQ1</accession>
<dbReference type="Proteomes" id="UP001275436">
    <property type="component" value="Unassembled WGS sequence"/>
</dbReference>
<comment type="caution">
    <text evidence="1">The sequence shown here is derived from an EMBL/GenBank/DDBJ whole genome shotgun (WGS) entry which is preliminary data.</text>
</comment>
<gene>
    <name evidence="1" type="ORF">MACH08_10690</name>
</gene>
<reference evidence="1 2" key="1">
    <citation type="submission" date="2023-02" db="EMBL/GenBank/DDBJ databases">
        <title>Oceanobacillus kimchii IFOP_LL358 isolated form Alexandrium catenella lab strain.</title>
        <authorList>
            <person name="Gajardo G."/>
            <person name="Ueki S."/>
            <person name="Maruyama F."/>
        </authorList>
    </citation>
    <scope>NUCLEOTIDE SEQUENCE [LARGE SCALE GENOMIC DNA]</scope>
    <source>
        <strain evidence="1 2">IFOP_LL358</strain>
    </source>
</reference>
<sequence length="98" mass="11584">MELTIIILLILIVLYLTIQLMKTRSKLKSIESNTQTVNKKENFHHTDHPIHQQLLLLIDQQQDVKAVKLARETFGFSLLEGKRYVDWLKRKESSRNIK</sequence>
<evidence type="ECO:0008006" key="3">
    <source>
        <dbReference type="Google" id="ProtNLM"/>
    </source>
</evidence>
<proteinExistence type="predicted"/>
<evidence type="ECO:0000313" key="1">
    <source>
        <dbReference type="EMBL" id="GLO65285.1"/>
    </source>
</evidence>
<dbReference type="NCBIfam" id="NF005269">
    <property type="entry name" value="PRK06771.1"/>
    <property type="match status" value="1"/>
</dbReference>
<dbReference type="RefSeq" id="WP_077595873.1">
    <property type="nucleotide sequence ID" value="NZ_BSKO01000001.1"/>
</dbReference>
<evidence type="ECO:0000313" key="2">
    <source>
        <dbReference type="Proteomes" id="UP001275436"/>
    </source>
</evidence>
<keyword evidence="2" id="KW-1185">Reference proteome</keyword>
<organism evidence="1 2">
    <name type="scientific">Oceanobacillus kimchii</name>
    <dbReference type="NCBI Taxonomy" id="746691"/>
    <lineage>
        <taxon>Bacteria</taxon>
        <taxon>Bacillati</taxon>
        <taxon>Bacillota</taxon>
        <taxon>Bacilli</taxon>
        <taxon>Bacillales</taxon>
        <taxon>Bacillaceae</taxon>
        <taxon>Oceanobacillus</taxon>
    </lineage>
</organism>
<name>A0ABQ5TFQ1_9BACI</name>